<evidence type="ECO:0000313" key="1">
    <source>
        <dbReference type="EMBL" id="CEK61982.1"/>
    </source>
</evidence>
<protein>
    <submittedName>
        <fullName evidence="1">Uncharacterized protein</fullName>
    </submittedName>
</protein>
<gene>
    <name evidence="1" type="primary">ORF43846</name>
</gene>
<feature type="non-terminal residue" evidence="1">
    <location>
        <position position="95"/>
    </location>
</feature>
<reference evidence="1" key="1">
    <citation type="submission" date="2014-12" db="EMBL/GenBank/DDBJ databases">
        <title>Insight into the proteome of Arion vulgaris.</title>
        <authorList>
            <person name="Aradska J."/>
            <person name="Bulat T."/>
            <person name="Smidak R."/>
            <person name="Sarate P."/>
            <person name="Gangsoo J."/>
            <person name="Sialana F."/>
            <person name="Bilban M."/>
            <person name="Lubec G."/>
        </authorList>
    </citation>
    <scope>NUCLEOTIDE SEQUENCE</scope>
    <source>
        <tissue evidence="1">Skin</tissue>
    </source>
</reference>
<dbReference type="AlphaFoldDB" id="A0A0B6Z0T3"/>
<feature type="non-terminal residue" evidence="1">
    <location>
        <position position="1"/>
    </location>
</feature>
<name>A0A0B6Z0T3_9EUPU</name>
<sequence length="95" mass="9948">PAQIVRPGTNTFTFLPSQVQAQNTSLAASQLAAMSVASSSNMKFSNAPVLMMDQLRQQQQYPPHSTFSTATTTVSGTSDKTAANLLSRAVAASSV</sequence>
<proteinExistence type="predicted"/>
<organism evidence="1">
    <name type="scientific">Arion vulgaris</name>
    <dbReference type="NCBI Taxonomy" id="1028688"/>
    <lineage>
        <taxon>Eukaryota</taxon>
        <taxon>Metazoa</taxon>
        <taxon>Spiralia</taxon>
        <taxon>Lophotrochozoa</taxon>
        <taxon>Mollusca</taxon>
        <taxon>Gastropoda</taxon>
        <taxon>Heterobranchia</taxon>
        <taxon>Euthyneura</taxon>
        <taxon>Panpulmonata</taxon>
        <taxon>Eupulmonata</taxon>
        <taxon>Stylommatophora</taxon>
        <taxon>Helicina</taxon>
        <taxon>Arionoidea</taxon>
        <taxon>Arionidae</taxon>
        <taxon>Arion</taxon>
    </lineage>
</organism>
<accession>A0A0B6Z0T3</accession>
<dbReference type="EMBL" id="HACG01015117">
    <property type="protein sequence ID" value="CEK61982.1"/>
    <property type="molecule type" value="Transcribed_RNA"/>
</dbReference>